<proteinExistence type="inferred from homology"/>
<reference evidence="14" key="1">
    <citation type="submission" date="2021-01" db="EMBL/GenBank/DDBJ databases">
        <authorList>
            <person name="Corre E."/>
            <person name="Pelletier E."/>
            <person name="Niang G."/>
            <person name="Scheremetjew M."/>
            <person name="Finn R."/>
            <person name="Kale V."/>
            <person name="Holt S."/>
            <person name="Cochrane G."/>
            <person name="Meng A."/>
            <person name="Brown T."/>
            <person name="Cohen L."/>
        </authorList>
    </citation>
    <scope>NUCLEOTIDE SEQUENCE</scope>
    <source>
        <strain evidence="14">308</strain>
    </source>
</reference>
<dbReference type="Gene3D" id="3.30.70.260">
    <property type="match status" value="1"/>
</dbReference>
<evidence type="ECO:0000256" key="5">
    <source>
        <dbReference type="ARBA" id="ARBA00013376"/>
    </source>
</evidence>
<keyword evidence="7 10" id="KW-0791">Threonine biosynthesis</keyword>
<evidence type="ECO:0000259" key="12">
    <source>
        <dbReference type="Pfam" id="PF00742"/>
    </source>
</evidence>
<evidence type="ECO:0000313" key="14">
    <source>
        <dbReference type="EMBL" id="CAD8887517.1"/>
    </source>
</evidence>
<keyword evidence="6 10" id="KW-0028">Amino-acid biosynthesis</keyword>
<dbReference type="InterPro" id="IPR019811">
    <property type="entry name" value="HDH_CS"/>
</dbReference>
<evidence type="ECO:0000259" key="13">
    <source>
        <dbReference type="Pfam" id="PF03447"/>
    </source>
</evidence>
<dbReference type="PANTHER" id="PTHR43331:SF1">
    <property type="entry name" value="HOMOSERINE DEHYDROGENASE"/>
    <property type="match status" value="1"/>
</dbReference>
<dbReference type="UniPathway" id="UPA00051">
    <property type="reaction ID" value="UER00465"/>
</dbReference>
<evidence type="ECO:0000256" key="9">
    <source>
        <dbReference type="ARBA" id="ARBA00023167"/>
    </source>
</evidence>
<dbReference type="Gene3D" id="3.30.360.10">
    <property type="entry name" value="Dihydrodipicolinate Reductase, domain 2"/>
    <property type="match status" value="1"/>
</dbReference>
<comment type="pathway">
    <text evidence="1 10">Amino-acid biosynthesis; L-threonine biosynthesis; L-threonine from L-aspartate: step 3/5.</text>
</comment>
<evidence type="ECO:0000256" key="1">
    <source>
        <dbReference type="ARBA" id="ARBA00005056"/>
    </source>
</evidence>
<evidence type="ECO:0000256" key="6">
    <source>
        <dbReference type="ARBA" id="ARBA00022605"/>
    </source>
</evidence>
<dbReference type="GO" id="GO:0009088">
    <property type="term" value="P:threonine biosynthetic process"/>
    <property type="evidence" value="ECO:0007669"/>
    <property type="project" value="UniProtKB-UniPathway"/>
</dbReference>
<protein>
    <recommendedName>
        <fullName evidence="5 10">Homoserine dehydrogenase</fullName>
        <ecNumber evidence="4 10">1.1.1.3</ecNumber>
    </recommendedName>
</protein>
<keyword evidence="9 10" id="KW-0486">Methionine biosynthesis</keyword>
<dbReference type="PANTHER" id="PTHR43331">
    <property type="entry name" value="HOMOSERINE DEHYDROGENASE"/>
    <property type="match status" value="1"/>
</dbReference>
<name>A0A7S1FUB0_9STRA</name>
<dbReference type="PIRSF" id="PIRSF000098">
    <property type="entry name" value="Homoser_dehydrog"/>
    <property type="match status" value="1"/>
</dbReference>
<dbReference type="Pfam" id="PF00742">
    <property type="entry name" value="Homoserine_dh"/>
    <property type="match status" value="1"/>
</dbReference>
<dbReference type="NCBIfam" id="NF004976">
    <property type="entry name" value="PRK06349.1"/>
    <property type="match status" value="1"/>
</dbReference>
<dbReference type="InterPro" id="IPR016204">
    <property type="entry name" value="HDH"/>
</dbReference>
<organism evidence="14">
    <name type="scientific">Corethron hystrix</name>
    <dbReference type="NCBI Taxonomy" id="216773"/>
    <lineage>
        <taxon>Eukaryota</taxon>
        <taxon>Sar</taxon>
        <taxon>Stramenopiles</taxon>
        <taxon>Ochrophyta</taxon>
        <taxon>Bacillariophyta</taxon>
        <taxon>Coscinodiscophyceae</taxon>
        <taxon>Corethrophycidae</taxon>
        <taxon>Corethrales</taxon>
        <taxon>Corethraceae</taxon>
        <taxon>Corethron</taxon>
    </lineage>
</organism>
<dbReference type="EC" id="1.1.1.3" evidence="4 10"/>
<dbReference type="Gene3D" id="3.40.50.720">
    <property type="entry name" value="NAD(P)-binding Rossmann-like Domain"/>
    <property type="match status" value="1"/>
</dbReference>
<gene>
    <name evidence="14" type="ORF">CHYS00102_LOCUS14715</name>
</gene>
<comment type="pathway">
    <text evidence="2 10">Amino-acid biosynthesis; L-methionine biosynthesis via de novo pathway; L-homoserine from L-aspartate: step 3/3.</text>
</comment>
<sequence>MARSGLRRIGIFGGGTVGGGIVEILRRKQTVLRSLCLSDCGLIISKICVRDPNKPRDFVIPEGCSIVTDYDAILSDPAIDVVVEVMGGVDEARGVVFESLRAGKDVVTANKALIAKYLPEIDALVQEVNAARERPVEFRYEAAVCGGIPVIRSLLNDFVGDDVTMLAGIVNGCTNFVLTGMERDGWSYEESLARAAELGYAESDPALDVGGFDARSKLRILMRLAFGLDVDENEIAARGIRDLTKDDFEYARMLGGTIKIMGVARTPPSETGTREVSAYVSPVYVAADDAFAHVSYATNAVEIVSENLQATTLTGQGAGRYPTANSCVNDILALARGDSTAPLPFGPKNEEARFVNDFTSQFYVRLNYSDTFGIVRQCGEICEECGVGIHSLLQNPVSDKSNATFVMVTDNVPASAIKRVAARLEALSWCKGQVFHMPVLREGTIK</sequence>
<comment type="similarity">
    <text evidence="3 11">Belongs to the homoserine dehydrogenase family.</text>
</comment>
<keyword evidence="8 10" id="KW-0560">Oxidoreductase</keyword>
<dbReference type="InterPro" id="IPR001342">
    <property type="entry name" value="HDH_cat"/>
</dbReference>
<dbReference type="SUPFAM" id="SSF51735">
    <property type="entry name" value="NAD(P)-binding Rossmann-fold domains"/>
    <property type="match status" value="1"/>
</dbReference>
<dbReference type="PROSITE" id="PS01042">
    <property type="entry name" value="HOMOSER_DHGENASE"/>
    <property type="match status" value="1"/>
</dbReference>
<keyword evidence="10" id="KW-0521">NADP</keyword>
<dbReference type="GO" id="GO:0004412">
    <property type="term" value="F:homoserine dehydrogenase activity"/>
    <property type="evidence" value="ECO:0007669"/>
    <property type="project" value="UniProtKB-EC"/>
</dbReference>
<dbReference type="SUPFAM" id="SSF55347">
    <property type="entry name" value="Glyceraldehyde-3-phosphate dehydrogenase-like, C-terminal domain"/>
    <property type="match status" value="1"/>
</dbReference>
<evidence type="ECO:0000256" key="2">
    <source>
        <dbReference type="ARBA" id="ARBA00005062"/>
    </source>
</evidence>
<evidence type="ECO:0000256" key="10">
    <source>
        <dbReference type="RuleBase" id="RU000579"/>
    </source>
</evidence>
<accession>A0A7S1FUB0</accession>
<evidence type="ECO:0000256" key="4">
    <source>
        <dbReference type="ARBA" id="ARBA00013213"/>
    </source>
</evidence>
<dbReference type="InterPro" id="IPR005106">
    <property type="entry name" value="Asp/hSer_DH_NAD-bd"/>
</dbReference>
<feature type="domain" description="Homoserine dehydrogenase catalytic" evidence="12">
    <location>
        <begin position="149"/>
        <end position="332"/>
    </location>
</feature>
<dbReference type="GO" id="GO:0009086">
    <property type="term" value="P:methionine biosynthetic process"/>
    <property type="evidence" value="ECO:0007669"/>
    <property type="project" value="UniProtKB-KW"/>
</dbReference>
<dbReference type="FunFam" id="3.30.360.10:FF:000005">
    <property type="entry name" value="Homoserine dehydrogenase"/>
    <property type="match status" value="1"/>
</dbReference>
<evidence type="ECO:0000256" key="7">
    <source>
        <dbReference type="ARBA" id="ARBA00022697"/>
    </source>
</evidence>
<comment type="catalytic activity">
    <reaction evidence="10">
        <text>L-homoserine + NADP(+) = L-aspartate 4-semialdehyde + NADPH + H(+)</text>
        <dbReference type="Rhea" id="RHEA:15761"/>
        <dbReference type="ChEBI" id="CHEBI:15378"/>
        <dbReference type="ChEBI" id="CHEBI:57476"/>
        <dbReference type="ChEBI" id="CHEBI:57783"/>
        <dbReference type="ChEBI" id="CHEBI:58349"/>
        <dbReference type="ChEBI" id="CHEBI:537519"/>
        <dbReference type="EC" id="1.1.1.3"/>
    </reaction>
</comment>
<evidence type="ECO:0000256" key="3">
    <source>
        <dbReference type="ARBA" id="ARBA00006753"/>
    </source>
</evidence>
<dbReference type="GO" id="GO:0050661">
    <property type="term" value="F:NADP binding"/>
    <property type="evidence" value="ECO:0007669"/>
    <property type="project" value="InterPro"/>
</dbReference>
<feature type="domain" description="Aspartate/homoserine dehydrogenase NAD-binding" evidence="13">
    <location>
        <begin position="13"/>
        <end position="127"/>
    </location>
</feature>
<dbReference type="UniPathway" id="UPA00050">
    <property type="reaction ID" value="UER00063"/>
</dbReference>
<dbReference type="EMBL" id="HBFR01020441">
    <property type="protein sequence ID" value="CAD8887517.1"/>
    <property type="molecule type" value="Transcribed_RNA"/>
</dbReference>
<evidence type="ECO:0000256" key="11">
    <source>
        <dbReference type="RuleBase" id="RU004171"/>
    </source>
</evidence>
<dbReference type="AlphaFoldDB" id="A0A7S1FUB0"/>
<evidence type="ECO:0000256" key="8">
    <source>
        <dbReference type="ARBA" id="ARBA00023002"/>
    </source>
</evidence>
<dbReference type="Pfam" id="PF03447">
    <property type="entry name" value="NAD_binding_3"/>
    <property type="match status" value="1"/>
</dbReference>
<dbReference type="InterPro" id="IPR036291">
    <property type="entry name" value="NAD(P)-bd_dom_sf"/>
</dbReference>